<accession>A0AA36NBT2</accession>
<dbReference type="InterPro" id="IPR014017">
    <property type="entry name" value="DNA_helicase_UvrD-like_C"/>
</dbReference>
<keyword evidence="6" id="KW-0413">Isomerase</keyword>
<dbReference type="GO" id="GO:0005829">
    <property type="term" value="C:cytosol"/>
    <property type="evidence" value="ECO:0007669"/>
    <property type="project" value="TreeGrafter"/>
</dbReference>
<dbReference type="PANTHER" id="PTHR11070">
    <property type="entry name" value="UVRD / RECB / PCRA DNA HELICASE FAMILY MEMBER"/>
    <property type="match status" value="1"/>
</dbReference>
<dbReference type="Gene3D" id="1.10.486.10">
    <property type="entry name" value="PCRA, domain 4"/>
    <property type="match status" value="1"/>
</dbReference>
<dbReference type="Gene3D" id="1.10.10.160">
    <property type="match status" value="1"/>
</dbReference>
<comment type="catalytic activity">
    <reaction evidence="7">
        <text>Couples ATP hydrolysis with the unwinding of duplex DNA by translocating in the 3'-5' direction.</text>
        <dbReference type="EC" id="5.6.2.4"/>
    </reaction>
</comment>
<dbReference type="PANTHER" id="PTHR11070:SF3">
    <property type="entry name" value="DNA 3'-5' HELICASE"/>
    <property type="match status" value="1"/>
</dbReference>
<dbReference type="GO" id="GO:0016787">
    <property type="term" value="F:hydrolase activity"/>
    <property type="evidence" value="ECO:0007669"/>
    <property type="project" value="UniProtKB-UniRule"/>
</dbReference>
<name>A0AA36NBT2_9DINO</name>
<protein>
    <recommendedName>
        <fullName evidence="8">DNA 3'-5' helicase</fullName>
        <ecNumber evidence="8">5.6.2.4</ecNumber>
    </recommendedName>
</protein>
<evidence type="ECO:0000256" key="9">
    <source>
        <dbReference type="ARBA" id="ARBA00048988"/>
    </source>
</evidence>
<comment type="catalytic activity">
    <reaction evidence="9">
        <text>ATP + H2O = ADP + phosphate + H(+)</text>
        <dbReference type="Rhea" id="RHEA:13065"/>
        <dbReference type="ChEBI" id="CHEBI:15377"/>
        <dbReference type="ChEBI" id="CHEBI:15378"/>
        <dbReference type="ChEBI" id="CHEBI:30616"/>
        <dbReference type="ChEBI" id="CHEBI:43474"/>
        <dbReference type="ChEBI" id="CHEBI:456216"/>
        <dbReference type="EC" id="5.6.2.4"/>
    </reaction>
</comment>
<evidence type="ECO:0000313" key="16">
    <source>
        <dbReference type="Proteomes" id="UP001178507"/>
    </source>
</evidence>
<evidence type="ECO:0000313" key="15">
    <source>
        <dbReference type="EMBL" id="CAJ1397626.1"/>
    </source>
</evidence>
<keyword evidence="5 10" id="KW-0067">ATP-binding</keyword>
<evidence type="ECO:0000256" key="2">
    <source>
        <dbReference type="ARBA" id="ARBA00022741"/>
    </source>
</evidence>
<keyword evidence="3 10" id="KW-0378">Hydrolase</keyword>
<comment type="similarity">
    <text evidence="1">Belongs to the helicase family. UvrD subfamily.</text>
</comment>
<feature type="coiled-coil region" evidence="11">
    <location>
        <begin position="247"/>
        <end position="281"/>
    </location>
</feature>
<dbReference type="PROSITE" id="PS51217">
    <property type="entry name" value="UVRD_HELICASE_CTER"/>
    <property type="match status" value="1"/>
</dbReference>
<dbReference type="SUPFAM" id="SSF52540">
    <property type="entry name" value="P-loop containing nucleoside triphosphate hydrolases"/>
    <property type="match status" value="1"/>
</dbReference>
<feature type="region of interest" description="Disordered" evidence="12">
    <location>
        <begin position="1046"/>
        <end position="1067"/>
    </location>
</feature>
<dbReference type="InterPro" id="IPR013986">
    <property type="entry name" value="DExx_box_DNA_helicase_dom_sf"/>
</dbReference>
<keyword evidence="11" id="KW-0175">Coiled coil</keyword>
<evidence type="ECO:0000256" key="4">
    <source>
        <dbReference type="ARBA" id="ARBA00022806"/>
    </source>
</evidence>
<evidence type="ECO:0000256" key="6">
    <source>
        <dbReference type="ARBA" id="ARBA00023235"/>
    </source>
</evidence>
<dbReference type="GO" id="GO:0003677">
    <property type="term" value="F:DNA binding"/>
    <property type="evidence" value="ECO:0007669"/>
    <property type="project" value="InterPro"/>
</dbReference>
<dbReference type="EMBL" id="CAUJNA010003272">
    <property type="protein sequence ID" value="CAJ1397626.1"/>
    <property type="molecule type" value="Genomic_DNA"/>
</dbReference>
<dbReference type="InterPro" id="IPR000212">
    <property type="entry name" value="DNA_helicase_UvrD/REP"/>
</dbReference>
<dbReference type="Pfam" id="PF13361">
    <property type="entry name" value="UvrD_C"/>
    <property type="match status" value="1"/>
</dbReference>
<feature type="domain" description="UvrD-like helicase C-terminal" evidence="14">
    <location>
        <begin position="679"/>
        <end position="934"/>
    </location>
</feature>
<keyword evidence="16" id="KW-1185">Reference proteome</keyword>
<dbReference type="GO" id="GO:0005524">
    <property type="term" value="F:ATP binding"/>
    <property type="evidence" value="ECO:0007669"/>
    <property type="project" value="UniProtKB-UniRule"/>
</dbReference>
<dbReference type="Pfam" id="PF00580">
    <property type="entry name" value="UvrD-helicase"/>
    <property type="match status" value="1"/>
</dbReference>
<dbReference type="CDD" id="cd17932">
    <property type="entry name" value="DEXQc_UvrD"/>
    <property type="match status" value="1"/>
</dbReference>
<evidence type="ECO:0000256" key="7">
    <source>
        <dbReference type="ARBA" id="ARBA00034617"/>
    </source>
</evidence>
<keyword evidence="2 10" id="KW-0547">Nucleotide-binding</keyword>
<dbReference type="Proteomes" id="UP001178507">
    <property type="component" value="Unassembled WGS sequence"/>
</dbReference>
<evidence type="ECO:0000256" key="12">
    <source>
        <dbReference type="SAM" id="MobiDB-lite"/>
    </source>
</evidence>
<dbReference type="InterPro" id="IPR014016">
    <property type="entry name" value="UvrD-like_ATP-bd"/>
</dbReference>
<keyword evidence="4 10" id="KW-0347">Helicase</keyword>
<dbReference type="EC" id="5.6.2.4" evidence="8"/>
<reference evidence="15" key="1">
    <citation type="submission" date="2023-08" db="EMBL/GenBank/DDBJ databases">
        <authorList>
            <person name="Chen Y."/>
            <person name="Shah S."/>
            <person name="Dougan E. K."/>
            <person name="Thang M."/>
            <person name="Chan C."/>
        </authorList>
    </citation>
    <scope>NUCLEOTIDE SEQUENCE</scope>
</reference>
<evidence type="ECO:0000259" key="13">
    <source>
        <dbReference type="PROSITE" id="PS51198"/>
    </source>
</evidence>
<evidence type="ECO:0000259" key="14">
    <source>
        <dbReference type="PROSITE" id="PS51217"/>
    </source>
</evidence>
<evidence type="ECO:0000256" key="3">
    <source>
        <dbReference type="ARBA" id="ARBA00022801"/>
    </source>
</evidence>
<dbReference type="InterPro" id="IPR027417">
    <property type="entry name" value="P-loop_NTPase"/>
</dbReference>
<dbReference type="AlphaFoldDB" id="A0AA36NBT2"/>
<evidence type="ECO:0000256" key="1">
    <source>
        <dbReference type="ARBA" id="ARBA00009922"/>
    </source>
</evidence>
<proteinExistence type="inferred from homology"/>
<sequence length="1084" mass="120242">MDAQCVLSDKTVGHAKEPHVEPESEKFALSPHADLDELREFVRCESLERMQLCMRLQKQQELLEHLSEKALKPTVNGKAAEILAATEGAWQKQMGTEVDELKLSVENLAQDLREIQETLVPEGRESFRRPGSLVLHEGTKAQDEFVDDNLVEGELDRSFKVSSEVESVAGLHFEPALDLQWLEERLEDLQNQCAQELTAMDQRLMDEFGNLKGFVDAAIVAMVSRMSTLEIFVKGEGGISEKMDLGLQKVTEELTCSSKRLQSCQEEVTELATRLKAAEQRLERGTMVGYSPAPGFRSPELRGNTESNDSVRSSAVEKNVEAHWALPPRGLSQPLACHRAVQSTEFFSRSSPRQLSHAIPAASAAVLAAAGCRPKALSGSRTQRRQAARTTGLTDLAELNRSQQEAVTVGLGPVLVLAGAGSGKTLTLVKRLEYLLASQVAPSKVVLLTFTKKAAEEMKRRAGKLVGAAAHRVRGGTFHSFCLKELRQIRARDGAPSPVVLDESDARDLLRSILADNGLLGKALKFPKPRQLQKWFSTCVNTGVRLQTLLLDFGLHVDRLDSVLKVQQEYEERKQGMQLLDFDDLLWHLDQALEDEETRELLARRCEHVLVDEYQDTNHLQASIVQKITSVHGNVMAVGDDAQSIYAFRGADIKNITHFEEMFPGCRVLHLEDNYRSSQEILDLSNALLQNSTECHRKHLVSHCTSGPVPTLARCYSPITEARKVAEHLRELRKTVPLQEVAVLYRANKSSLLLEAELLRLQVPFLKVGALKLLKRSHVKDLLGILTIAFHPTHTVAWMRVLQLIPGVGNATATQICQDLAASCAADALQLWGSLRRAFAPELQELAELVARLQEETSTVKAVEAAYGWYMRYFLHKYQDENAEEREEDLSLLLSVAESYESVTEMLSSLALDDDVADTDSDAVTLSTIHSAKGREWRVVFLIGCQQTFNEEDEEELRVLYVGLTRARRELNITCPGLYLPYWLAMVPGLQRYVTVNDACHMSTPVTRATPVGSLQVPPGTGPSPWAPVWRSVGGSSPQLLSVLATPRGQSPPPARGLAEVHSAGRAPTPQRAVYRMPAPALRF</sequence>
<evidence type="ECO:0000256" key="10">
    <source>
        <dbReference type="PROSITE-ProRule" id="PRU00560"/>
    </source>
</evidence>
<comment type="caution">
    <text evidence="15">The sequence shown here is derived from an EMBL/GenBank/DDBJ whole genome shotgun (WGS) entry which is preliminary data.</text>
</comment>
<feature type="binding site" evidence="10">
    <location>
        <begin position="418"/>
        <end position="425"/>
    </location>
    <ligand>
        <name>ATP</name>
        <dbReference type="ChEBI" id="CHEBI:30616"/>
    </ligand>
</feature>
<evidence type="ECO:0000256" key="11">
    <source>
        <dbReference type="SAM" id="Coils"/>
    </source>
</evidence>
<evidence type="ECO:0000256" key="8">
    <source>
        <dbReference type="ARBA" id="ARBA00034808"/>
    </source>
</evidence>
<organism evidence="15 16">
    <name type="scientific">Effrenium voratum</name>
    <dbReference type="NCBI Taxonomy" id="2562239"/>
    <lineage>
        <taxon>Eukaryota</taxon>
        <taxon>Sar</taxon>
        <taxon>Alveolata</taxon>
        <taxon>Dinophyceae</taxon>
        <taxon>Suessiales</taxon>
        <taxon>Symbiodiniaceae</taxon>
        <taxon>Effrenium</taxon>
    </lineage>
</organism>
<feature type="domain" description="UvrD-like helicase ATP-binding" evidence="13">
    <location>
        <begin position="397"/>
        <end position="678"/>
    </location>
</feature>
<dbReference type="GO" id="GO:0043138">
    <property type="term" value="F:3'-5' DNA helicase activity"/>
    <property type="evidence" value="ECO:0007669"/>
    <property type="project" value="UniProtKB-EC"/>
</dbReference>
<evidence type="ECO:0000256" key="5">
    <source>
        <dbReference type="ARBA" id="ARBA00022840"/>
    </source>
</evidence>
<dbReference type="Gene3D" id="3.40.50.300">
    <property type="entry name" value="P-loop containing nucleotide triphosphate hydrolases"/>
    <property type="match status" value="2"/>
</dbReference>
<gene>
    <name evidence="15" type="ORF">EVOR1521_LOCUS21600</name>
</gene>
<feature type="region of interest" description="Disordered" evidence="12">
    <location>
        <begin position="288"/>
        <end position="308"/>
    </location>
</feature>
<dbReference type="GO" id="GO:0000725">
    <property type="term" value="P:recombinational repair"/>
    <property type="evidence" value="ECO:0007669"/>
    <property type="project" value="TreeGrafter"/>
</dbReference>
<dbReference type="PROSITE" id="PS51198">
    <property type="entry name" value="UVRD_HELICASE_ATP_BIND"/>
    <property type="match status" value="1"/>
</dbReference>